<evidence type="ECO:0000256" key="4">
    <source>
        <dbReference type="SAM" id="MobiDB-lite"/>
    </source>
</evidence>
<dbReference type="InterPro" id="IPR035979">
    <property type="entry name" value="RBD_domain_sf"/>
</dbReference>
<feature type="compositionally biased region" description="Low complexity" evidence="4">
    <location>
        <begin position="274"/>
        <end position="290"/>
    </location>
</feature>
<dbReference type="Gene3D" id="3.30.70.330">
    <property type="match status" value="3"/>
</dbReference>
<dbReference type="FunFam" id="3.30.70.330:FF:000322">
    <property type="entry name" value="CUGBP Elav-like family member 2"/>
    <property type="match status" value="1"/>
</dbReference>
<name>A0A6A4WZ96_AMPAM</name>
<evidence type="ECO:0000256" key="3">
    <source>
        <dbReference type="PROSITE-ProRule" id="PRU00176"/>
    </source>
</evidence>
<sequence>MTTNGSGPLTPPAEDQPDQDTIKMFVGQIPRHMDEPELRAMFEEFGAVYQINVLRDKVSGQSKGCCFVTFFTRKAALEAQNQLHNVRTLAGMHHPIQMKPADTENRNERKLFIGMVSKQCDEADVRAIFARFGPIEECTVLRDQNNHSKGCAFVTFSSRQNAIGAIKAMHQSQTMDGCSAPMVVKFADTQKDKDTRRIQSVASTLWGSGLAGPFSPQYLTLLQQLSGAGGLGLPAMHGFGPVHGAGPLLGHGVQNGGPAVLGAARFSAPTPANGAPATSEPPAAAATGAAQNGAGAPLLVSTPSSSASMPTLTTLAVQNGCLSQSSASSSLSGASPVSSMPSAPTMEMLTAFSSLQPFGGLTAAAFAQAHMVANNNPAGKRIEGPEGCNLFIYHLPQEMTDADLAHAFMPFGNVISAKVFVDKQTNLSKCFGFVSYDNPTSAQTAIQAMNCFQIGTKRLKVQLKRSKEAPKPY</sequence>
<evidence type="ECO:0000256" key="1">
    <source>
        <dbReference type="ARBA" id="ARBA00022737"/>
    </source>
</evidence>
<evidence type="ECO:0000313" key="7">
    <source>
        <dbReference type="Proteomes" id="UP000440578"/>
    </source>
</evidence>
<gene>
    <name evidence="6" type="primary">Celf2</name>
    <name evidence="6" type="ORF">FJT64_017885</name>
</gene>
<dbReference type="GO" id="GO:0003723">
    <property type="term" value="F:RNA binding"/>
    <property type="evidence" value="ECO:0007669"/>
    <property type="project" value="UniProtKB-UniRule"/>
</dbReference>
<keyword evidence="1" id="KW-0677">Repeat</keyword>
<dbReference type="FunFam" id="3.30.70.330:FF:000013">
    <property type="entry name" value="CUGBP Elav-like family member 1 isoform 2"/>
    <property type="match status" value="1"/>
</dbReference>
<dbReference type="EMBL" id="VIIS01000247">
    <property type="protein sequence ID" value="KAF0311283.1"/>
    <property type="molecule type" value="Genomic_DNA"/>
</dbReference>
<evidence type="ECO:0000259" key="5">
    <source>
        <dbReference type="PROSITE" id="PS50102"/>
    </source>
</evidence>
<evidence type="ECO:0000313" key="6">
    <source>
        <dbReference type="EMBL" id="KAF0311283.1"/>
    </source>
</evidence>
<dbReference type="Proteomes" id="UP000440578">
    <property type="component" value="Unassembled WGS sequence"/>
</dbReference>
<feature type="domain" description="RRM" evidence="5">
    <location>
        <begin position="388"/>
        <end position="466"/>
    </location>
</feature>
<keyword evidence="7" id="KW-1185">Reference proteome</keyword>
<feature type="region of interest" description="Disordered" evidence="4">
    <location>
        <begin position="270"/>
        <end position="290"/>
    </location>
</feature>
<feature type="domain" description="RRM" evidence="5">
    <location>
        <begin position="22"/>
        <end position="103"/>
    </location>
</feature>
<dbReference type="InterPro" id="IPR000504">
    <property type="entry name" value="RRM_dom"/>
</dbReference>
<dbReference type="PROSITE" id="PS50102">
    <property type="entry name" value="RRM"/>
    <property type="match status" value="3"/>
</dbReference>
<protein>
    <submittedName>
        <fullName evidence="6">CUGBP Elav-like family member 2</fullName>
    </submittedName>
</protein>
<feature type="domain" description="RRM" evidence="5">
    <location>
        <begin position="109"/>
        <end position="189"/>
    </location>
</feature>
<dbReference type="SMART" id="SM00360">
    <property type="entry name" value="RRM"/>
    <property type="match status" value="3"/>
</dbReference>
<dbReference type="FunFam" id="3.30.70.330:FF:000016">
    <property type="entry name" value="CUGBP Elav-like family member 1 isoform 2"/>
    <property type="match status" value="1"/>
</dbReference>
<organism evidence="6 7">
    <name type="scientific">Amphibalanus amphitrite</name>
    <name type="common">Striped barnacle</name>
    <name type="synonym">Balanus amphitrite</name>
    <dbReference type="NCBI Taxonomy" id="1232801"/>
    <lineage>
        <taxon>Eukaryota</taxon>
        <taxon>Metazoa</taxon>
        <taxon>Ecdysozoa</taxon>
        <taxon>Arthropoda</taxon>
        <taxon>Crustacea</taxon>
        <taxon>Multicrustacea</taxon>
        <taxon>Cirripedia</taxon>
        <taxon>Thoracica</taxon>
        <taxon>Thoracicalcarea</taxon>
        <taxon>Balanomorpha</taxon>
        <taxon>Balanoidea</taxon>
        <taxon>Balanidae</taxon>
        <taxon>Amphibalaninae</taxon>
        <taxon>Amphibalanus</taxon>
    </lineage>
</organism>
<proteinExistence type="predicted"/>
<dbReference type="OrthoDB" id="410044at2759"/>
<dbReference type="AlphaFoldDB" id="A0A6A4WZ96"/>
<dbReference type="SUPFAM" id="SSF54928">
    <property type="entry name" value="RNA-binding domain, RBD"/>
    <property type="match status" value="2"/>
</dbReference>
<keyword evidence="2 3" id="KW-0694">RNA-binding</keyword>
<dbReference type="InterPro" id="IPR012677">
    <property type="entry name" value="Nucleotide-bd_a/b_plait_sf"/>
</dbReference>
<comment type="caution">
    <text evidence="6">The sequence shown here is derived from an EMBL/GenBank/DDBJ whole genome shotgun (WGS) entry which is preliminary data.</text>
</comment>
<reference evidence="6 7" key="1">
    <citation type="submission" date="2019-07" db="EMBL/GenBank/DDBJ databases">
        <title>Draft genome assembly of a fouling barnacle, Amphibalanus amphitrite (Darwin, 1854): The first reference genome for Thecostraca.</title>
        <authorList>
            <person name="Kim W."/>
        </authorList>
    </citation>
    <scope>NUCLEOTIDE SEQUENCE [LARGE SCALE GENOMIC DNA]</scope>
    <source>
        <strain evidence="6">SNU_AA5</strain>
        <tissue evidence="6">Soma without cirri and trophi</tissue>
    </source>
</reference>
<dbReference type="PANTHER" id="PTHR24012">
    <property type="entry name" value="RNA BINDING PROTEIN"/>
    <property type="match status" value="1"/>
</dbReference>
<accession>A0A6A4WZ96</accession>
<evidence type="ECO:0000256" key="2">
    <source>
        <dbReference type="ARBA" id="ARBA00022884"/>
    </source>
</evidence>
<dbReference type="Pfam" id="PF00076">
    <property type="entry name" value="RRM_1"/>
    <property type="match status" value="3"/>
</dbReference>